<protein>
    <recommendedName>
        <fullName evidence="2">Fungal-type protein kinase domain-containing protein</fullName>
    </recommendedName>
</protein>
<accession>A0ABR3A106</accession>
<dbReference type="EMBL" id="JBBXMP010000037">
    <property type="protein sequence ID" value="KAL0066237.1"/>
    <property type="molecule type" value="Genomic_DNA"/>
</dbReference>
<sequence length="779" mass="88564">MSAPSATRSQSNASGSQPEAHPQHATSPTTPPKKREDTTPKAKTTPQSRAASSSARDMTRFEIVHVTPILREDILNTESVSISRFLDYTVKLLYAKEDDGSRSDILTKILDCTVKIANGQTPPCKRGTREKLKEKIPLINSNLITYCKTSSETDRYQHFVKACNAALDALALVDIGPASDIPAQGIYFQRHDPTHIKGYHFNGETNDRKPDVIVAEREFVIQHLKANGHPNDLDKIAHEPIKKFIPWKSVFSSYEFKKKLDQLNEQAAALEARCYTLPKGDGETLSQEALNDMVAEYVSLMSPSMDRSVPGPSEASGPVSEKKRKQPDSQKREPPKKNTKIDLENAAPVVIQAAGYGAEAFNGTFARANLTNWIITDSRAQLWYFDRECPIQTSDFDFIRELPLFLAFLFLLQRFERKHWGYIPGMSSNRVPYKTRDEHRTSSIFSTTEERSSWSEAEFIIQAEHRCAKDPVALRCIPELVAHQDFDEFNTSTIRKFFGFNLVEGRSRTARALFFIRYEPITNLTTDWTLFMSAFWKLVYTHAALWICGIEHGDISLNNIMWDPTDRQPKLCDYDLAHITGDPRPAGHSNTGTRLFMASELLTGPAVLGGVAREYRHDCESFAWVLIWVLGRYRNGAQIENPDFSNWRSPDYRTVKDEREKFYADQASGVFKLRDSRLPDNLFEKAYIFYNSFRRVAKVLESKVPERVALGENRYDDAEEKERKKLELGELTRQVKELSSIFTTLSNITKTSLFKTEEGASQLAEQFKALMKVVGEKEL</sequence>
<proteinExistence type="predicted"/>
<organism evidence="3 4">
    <name type="scientific">Marasmius tenuissimus</name>
    <dbReference type="NCBI Taxonomy" id="585030"/>
    <lineage>
        <taxon>Eukaryota</taxon>
        <taxon>Fungi</taxon>
        <taxon>Dikarya</taxon>
        <taxon>Basidiomycota</taxon>
        <taxon>Agaricomycotina</taxon>
        <taxon>Agaricomycetes</taxon>
        <taxon>Agaricomycetidae</taxon>
        <taxon>Agaricales</taxon>
        <taxon>Marasmiineae</taxon>
        <taxon>Marasmiaceae</taxon>
        <taxon>Marasmius</taxon>
    </lineage>
</organism>
<name>A0ABR3A106_9AGAR</name>
<dbReference type="Pfam" id="PF17667">
    <property type="entry name" value="Pkinase_fungal"/>
    <property type="match status" value="1"/>
</dbReference>
<dbReference type="Proteomes" id="UP001437256">
    <property type="component" value="Unassembled WGS sequence"/>
</dbReference>
<feature type="domain" description="Fungal-type protein kinase" evidence="2">
    <location>
        <begin position="520"/>
        <end position="629"/>
    </location>
</feature>
<feature type="compositionally biased region" description="Polar residues" evidence="1">
    <location>
        <begin position="41"/>
        <end position="56"/>
    </location>
</feature>
<feature type="compositionally biased region" description="Basic and acidic residues" evidence="1">
    <location>
        <begin position="326"/>
        <end position="342"/>
    </location>
</feature>
<dbReference type="InterPro" id="IPR040976">
    <property type="entry name" value="Pkinase_fungal"/>
</dbReference>
<reference evidence="3 4" key="1">
    <citation type="submission" date="2024-05" db="EMBL/GenBank/DDBJ databases">
        <title>A draft genome resource for the thread blight pathogen Marasmius tenuissimus strain MS-2.</title>
        <authorList>
            <person name="Yulfo-Soto G.E."/>
            <person name="Baruah I.K."/>
            <person name="Amoako-Attah I."/>
            <person name="Bukari Y."/>
            <person name="Meinhardt L.W."/>
            <person name="Bailey B.A."/>
            <person name="Cohen S.P."/>
        </authorList>
    </citation>
    <scope>NUCLEOTIDE SEQUENCE [LARGE SCALE GENOMIC DNA]</scope>
    <source>
        <strain evidence="3 4">MS-2</strain>
    </source>
</reference>
<keyword evidence="4" id="KW-1185">Reference proteome</keyword>
<feature type="region of interest" description="Disordered" evidence="1">
    <location>
        <begin position="303"/>
        <end position="342"/>
    </location>
</feature>
<evidence type="ECO:0000259" key="2">
    <source>
        <dbReference type="Pfam" id="PF17667"/>
    </source>
</evidence>
<evidence type="ECO:0000256" key="1">
    <source>
        <dbReference type="SAM" id="MobiDB-lite"/>
    </source>
</evidence>
<dbReference type="SUPFAM" id="SSF56112">
    <property type="entry name" value="Protein kinase-like (PK-like)"/>
    <property type="match status" value="1"/>
</dbReference>
<comment type="caution">
    <text evidence="3">The sequence shown here is derived from an EMBL/GenBank/DDBJ whole genome shotgun (WGS) entry which is preliminary data.</text>
</comment>
<evidence type="ECO:0000313" key="4">
    <source>
        <dbReference type="Proteomes" id="UP001437256"/>
    </source>
</evidence>
<dbReference type="PANTHER" id="PTHR38248">
    <property type="entry name" value="FUNK1 6"/>
    <property type="match status" value="1"/>
</dbReference>
<dbReference type="InterPro" id="IPR011009">
    <property type="entry name" value="Kinase-like_dom_sf"/>
</dbReference>
<gene>
    <name evidence="3" type="ORF">AAF712_006667</name>
</gene>
<dbReference type="PANTHER" id="PTHR38248:SF2">
    <property type="entry name" value="FUNK1 11"/>
    <property type="match status" value="1"/>
</dbReference>
<dbReference type="Gene3D" id="1.10.510.10">
    <property type="entry name" value="Transferase(Phosphotransferase) domain 1"/>
    <property type="match status" value="1"/>
</dbReference>
<evidence type="ECO:0000313" key="3">
    <source>
        <dbReference type="EMBL" id="KAL0066237.1"/>
    </source>
</evidence>
<feature type="compositionally biased region" description="Polar residues" evidence="1">
    <location>
        <begin position="1"/>
        <end position="17"/>
    </location>
</feature>
<feature type="region of interest" description="Disordered" evidence="1">
    <location>
        <begin position="1"/>
        <end position="56"/>
    </location>
</feature>